<evidence type="ECO:0000256" key="1">
    <source>
        <dbReference type="SAM" id="MobiDB-lite"/>
    </source>
</evidence>
<dbReference type="InterPro" id="IPR002909">
    <property type="entry name" value="IPT_dom"/>
</dbReference>
<reference evidence="3 4" key="1">
    <citation type="submission" date="2016-03" db="EMBL/GenBank/DDBJ databases">
        <title>Niastella vici sp. nov., isolated from farmland soil.</title>
        <authorList>
            <person name="Chen L."/>
            <person name="Wang D."/>
            <person name="Yang S."/>
            <person name="Wang G."/>
        </authorList>
    </citation>
    <scope>NUCLEOTIDE SEQUENCE [LARGE SCALE GENOMIC DNA]</scope>
    <source>
        <strain evidence="3 4">DJ57</strain>
    </source>
</reference>
<evidence type="ECO:0000259" key="2">
    <source>
        <dbReference type="Pfam" id="PF01833"/>
    </source>
</evidence>
<accession>A0A1V9FQV7</accession>
<proteinExistence type="predicted"/>
<dbReference type="InterPro" id="IPR036278">
    <property type="entry name" value="Sialidase_sf"/>
</dbReference>
<dbReference type="Gene3D" id="2.130.10.10">
    <property type="entry name" value="YVTN repeat-like/Quinoprotein amine dehydrogenase"/>
    <property type="match status" value="1"/>
</dbReference>
<dbReference type="SUPFAM" id="SSF81296">
    <property type="entry name" value="E set domains"/>
    <property type="match status" value="1"/>
</dbReference>
<dbReference type="Pfam" id="PF01833">
    <property type="entry name" value="TIG"/>
    <property type="match status" value="1"/>
</dbReference>
<comment type="caution">
    <text evidence="3">The sequence shown here is derived from an EMBL/GenBank/DDBJ whole genome shotgun (WGS) entry which is preliminary data.</text>
</comment>
<dbReference type="SUPFAM" id="SSF110296">
    <property type="entry name" value="Oligoxyloglucan reducing end-specific cellobiohydrolase"/>
    <property type="match status" value="1"/>
</dbReference>
<dbReference type="AlphaFoldDB" id="A0A1V9FQV7"/>
<dbReference type="InterPro" id="IPR014756">
    <property type="entry name" value="Ig_E-set"/>
</dbReference>
<dbReference type="SUPFAM" id="SSF50939">
    <property type="entry name" value="Sialidases"/>
    <property type="match status" value="1"/>
</dbReference>
<dbReference type="Proteomes" id="UP000192796">
    <property type="component" value="Unassembled WGS sequence"/>
</dbReference>
<name>A0A1V9FQV7_9BACT</name>
<evidence type="ECO:0000313" key="4">
    <source>
        <dbReference type="Proteomes" id="UP000192796"/>
    </source>
</evidence>
<dbReference type="InterPro" id="IPR015943">
    <property type="entry name" value="WD40/YVTN_repeat-like_dom_sf"/>
</dbReference>
<dbReference type="Gene3D" id="2.60.40.10">
    <property type="entry name" value="Immunoglobulins"/>
    <property type="match status" value="1"/>
</dbReference>
<evidence type="ECO:0000313" key="3">
    <source>
        <dbReference type="EMBL" id="OQP60636.1"/>
    </source>
</evidence>
<dbReference type="EMBL" id="LVYD01000060">
    <property type="protein sequence ID" value="OQP60636.1"/>
    <property type="molecule type" value="Genomic_DNA"/>
</dbReference>
<feature type="domain" description="IPT/TIG" evidence="2">
    <location>
        <begin position="24"/>
        <end position="80"/>
    </location>
</feature>
<organism evidence="3 4">
    <name type="scientific">Niastella vici</name>
    <dbReference type="NCBI Taxonomy" id="1703345"/>
    <lineage>
        <taxon>Bacteria</taxon>
        <taxon>Pseudomonadati</taxon>
        <taxon>Bacteroidota</taxon>
        <taxon>Chitinophagia</taxon>
        <taxon>Chitinophagales</taxon>
        <taxon>Chitinophagaceae</taxon>
        <taxon>Niastella</taxon>
    </lineage>
</organism>
<dbReference type="InterPro" id="IPR013783">
    <property type="entry name" value="Ig-like_fold"/>
</dbReference>
<protein>
    <recommendedName>
        <fullName evidence="2">IPT/TIG domain-containing protein</fullName>
    </recommendedName>
</protein>
<dbReference type="CDD" id="cd00603">
    <property type="entry name" value="IPT_PCSR"/>
    <property type="match status" value="1"/>
</dbReference>
<sequence length="405" mass="44252">MSLLFSCSKSDSKPDSGPKPESVIVTTISPDRLTNGIQVTVTGKNFGTDTAKTHLSLENQKMVITALTNTSITFTIPEKFVQTGQKDCFIKIEVEGLYSYSRWVSIYYVEPKGWFYAGIIPNGSGAGSQIFTNLIFPTDSLGIAQRENSIYRTYDGGITWNASDFNGVYSYGYAISSSDGKNIWLELKDKVAVSTDGSTWTIGPEKSSFGWLIIGLYTSAPANGLIASTLGRLYDVDGRFAGATVKYQSAKYDGSSGVWDRMSALDKNNLILTSNNSKYVVLEKAGVFSEVDISSVSSATYIKALQMVDANTVFLVNFNNELVKYAGNTWTKLTQQANAVYFTDNTTGYIAYNNKILKTTDGGASWNEQFTLNANDKVAVLCARNGKVWALGNNNTQGFVVKYNP</sequence>
<feature type="region of interest" description="Disordered" evidence="1">
    <location>
        <begin position="1"/>
        <end position="22"/>
    </location>
</feature>
<gene>
    <name evidence="3" type="ORF">A3860_33015</name>
</gene>
<keyword evidence="4" id="KW-1185">Reference proteome</keyword>